<dbReference type="PANTHER" id="PTHR38118">
    <property type="entry name" value="ANCHORED CELL WALL PROTEIN 11-RELATED"/>
    <property type="match status" value="1"/>
</dbReference>
<gene>
    <name evidence="4" type="ORF">BPAE_0010g00220</name>
</gene>
<proteinExistence type="predicted"/>
<feature type="compositionally biased region" description="Low complexity" evidence="1">
    <location>
        <begin position="241"/>
        <end position="257"/>
    </location>
</feature>
<dbReference type="PANTHER" id="PTHR38118:SF3">
    <property type="entry name" value="ANCHORED CELL WALL PROTEIN 11"/>
    <property type="match status" value="1"/>
</dbReference>
<dbReference type="Proteomes" id="UP000297910">
    <property type="component" value="Unassembled WGS sequence"/>
</dbReference>
<feature type="signal peptide" evidence="2">
    <location>
        <begin position="1"/>
        <end position="19"/>
    </location>
</feature>
<dbReference type="InterPro" id="IPR056124">
    <property type="entry name" value="DUF7707"/>
</dbReference>
<comment type="caution">
    <text evidence="4">The sequence shown here is derived from an EMBL/GenBank/DDBJ whole genome shotgun (WGS) entry which is preliminary data.</text>
</comment>
<name>A0A4Z1G1S6_9HELO</name>
<dbReference type="Pfam" id="PF24808">
    <property type="entry name" value="DUF7707"/>
    <property type="match status" value="1"/>
</dbReference>
<sequence length="298" mass="29780">MRVVRILSLVAQFAMVVIGTSSICQTQIDPRSIDAATRSQWCTLQINTCGTLCGGVTDENTCDITSLCYSCTCTSNSSSPALQLYTSTIPFFVCEQTYSECIAAGEDDAAAQKACRDTEEQNCGTLNPDTVSSSASTLPSISTTRPTPVPQFTSQTGTNTNTGTEGLVTSTTKTVTPTPTGTTTVWTTSTASSGSGSVGNGTTGSGSVSVSSTSLSSLLGVTGVSSSSSSGGGGGGGGGTAASTVSRTSSSKTVTGTLIGTSTPSTISEGGAERMKIGGAWVIWGGLMVGGGFGVMDL</sequence>
<organism evidence="4 5">
    <name type="scientific">Botrytis paeoniae</name>
    <dbReference type="NCBI Taxonomy" id="278948"/>
    <lineage>
        <taxon>Eukaryota</taxon>
        <taxon>Fungi</taxon>
        <taxon>Dikarya</taxon>
        <taxon>Ascomycota</taxon>
        <taxon>Pezizomycotina</taxon>
        <taxon>Leotiomycetes</taxon>
        <taxon>Helotiales</taxon>
        <taxon>Sclerotiniaceae</taxon>
        <taxon>Botrytis</taxon>
    </lineage>
</organism>
<evidence type="ECO:0000259" key="3">
    <source>
        <dbReference type="Pfam" id="PF24808"/>
    </source>
</evidence>
<keyword evidence="5" id="KW-1185">Reference proteome</keyword>
<reference evidence="4 5" key="1">
    <citation type="submission" date="2017-12" db="EMBL/GenBank/DDBJ databases">
        <title>Comparative genomics of Botrytis spp.</title>
        <authorList>
            <person name="Valero-Jimenez C.A."/>
            <person name="Tapia P."/>
            <person name="Veloso J."/>
            <person name="Silva-Moreno E."/>
            <person name="Staats M."/>
            <person name="Valdes J.H."/>
            <person name="Van Kan J.A.L."/>
        </authorList>
    </citation>
    <scope>NUCLEOTIDE SEQUENCE [LARGE SCALE GENOMIC DNA]</scope>
    <source>
        <strain evidence="4 5">Bp0003</strain>
    </source>
</reference>
<feature type="domain" description="DUF7707" evidence="3">
    <location>
        <begin position="27"/>
        <end position="128"/>
    </location>
</feature>
<feature type="compositionally biased region" description="Low complexity" evidence="1">
    <location>
        <begin position="130"/>
        <end position="144"/>
    </location>
</feature>
<keyword evidence="2" id="KW-0732">Signal</keyword>
<evidence type="ECO:0000313" key="5">
    <source>
        <dbReference type="Proteomes" id="UP000297910"/>
    </source>
</evidence>
<feature type="chain" id="PRO_5021301692" description="DUF7707 domain-containing protein" evidence="2">
    <location>
        <begin position="20"/>
        <end position="298"/>
    </location>
</feature>
<evidence type="ECO:0000313" key="4">
    <source>
        <dbReference type="EMBL" id="TGO29838.1"/>
    </source>
</evidence>
<feature type="compositionally biased region" description="Gly residues" evidence="1">
    <location>
        <begin position="230"/>
        <end position="240"/>
    </location>
</feature>
<protein>
    <recommendedName>
        <fullName evidence="3">DUF7707 domain-containing protein</fullName>
    </recommendedName>
</protein>
<dbReference type="AlphaFoldDB" id="A0A4Z1G1S6"/>
<accession>A0A4Z1G1S6</accession>
<feature type="compositionally biased region" description="Low complexity" evidence="1">
    <location>
        <begin position="205"/>
        <end position="229"/>
    </location>
</feature>
<evidence type="ECO:0000256" key="1">
    <source>
        <dbReference type="SAM" id="MobiDB-lite"/>
    </source>
</evidence>
<dbReference type="EMBL" id="PQXI01000010">
    <property type="protein sequence ID" value="TGO29838.1"/>
    <property type="molecule type" value="Genomic_DNA"/>
</dbReference>
<feature type="compositionally biased region" description="Polar residues" evidence="1">
    <location>
        <begin position="258"/>
        <end position="267"/>
    </location>
</feature>
<evidence type="ECO:0000256" key="2">
    <source>
        <dbReference type="SAM" id="SignalP"/>
    </source>
</evidence>
<feature type="region of interest" description="Disordered" evidence="1">
    <location>
        <begin position="126"/>
        <end position="267"/>
    </location>
</feature>
<feature type="compositionally biased region" description="Low complexity" evidence="1">
    <location>
        <begin position="156"/>
        <end position="195"/>
    </location>
</feature>